<reference evidence="2" key="1">
    <citation type="submission" date="2019-04" db="EMBL/GenBank/DDBJ databases">
        <title>Friends and foes A comparative genomics studyof 23 Aspergillus species from section Flavi.</title>
        <authorList>
            <consortium name="DOE Joint Genome Institute"/>
            <person name="Kjaerbolling I."/>
            <person name="Vesth T."/>
            <person name="Frisvad J.C."/>
            <person name="Nybo J.L."/>
            <person name="Theobald S."/>
            <person name="Kildgaard S."/>
            <person name="Isbrandt T."/>
            <person name="Kuo A."/>
            <person name="Sato A."/>
            <person name="Lyhne E.K."/>
            <person name="Kogle M.E."/>
            <person name="Wiebenga A."/>
            <person name="Kun R.S."/>
            <person name="Lubbers R.J."/>
            <person name="Makela M.R."/>
            <person name="Barry K."/>
            <person name="Chovatia M."/>
            <person name="Clum A."/>
            <person name="Daum C."/>
            <person name="Haridas S."/>
            <person name="He G."/>
            <person name="LaButti K."/>
            <person name="Lipzen A."/>
            <person name="Mondo S."/>
            <person name="Riley R."/>
            <person name="Salamov A."/>
            <person name="Simmons B.A."/>
            <person name="Magnuson J.K."/>
            <person name="Henrissat B."/>
            <person name="Mortensen U.H."/>
            <person name="Larsen T.O."/>
            <person name="Devries R.P."/>
            <person name="Grigoriev I.V."/>
            <person name="Machida M."/>
            <person name="Baker S.E."/>
            <person name="Andersen M.R."/>
        </authorList>
    </citation>
    <scope>NUCLEOTIDE SEQUENCE [LARGE SCALE GENOMIC DNA]</scope>
    <source>
        <strain evidence="2">CBS 130017</strain>
    </source>
</reference>
<dbReference type="AlphaFoldDB" id="A0A5N6X7C7"/>
<keyword evidence="2" id="KW-1185">Reference proteome</keyword>
<proteinExistence type="predicted"/>
<protein>
    <submittedName>
        <fullName evidence="1">Uncharacterized protein</fullName>
    </submittedName>
</protein>
<dbReference type="EMBL" id="ML741781">
    <property type="protein sequence ID" value="KAE8329141.1"/>
    <property type="molecule type" value="Genomic_DNA"/>
</dbReference>
<sequence>MSKSYIVSIRFEVPPEDEVDLGRDPGTKEGPLIDLIRDAVEREGLTVDDGEYLPNIDAFPPHFLIGVNINATIDAERLKNNVQELWAIKALETNEPDIPVDITVNYLDD</sequence>
<gene>
    <name evidence="1" type="ORF">BDV39DRAFT_57222</name>
</gene>
<organism evidence="1 2">
    <name type="scientific">Aspergillus sergii</name>
    <dbReference type="NCBI Taxonomy" id="1034303"/>
    <lineage>
        <taxon>Eukaryota</taxon>
        <taxon>Fungi</taxon>
        <taxon>Dikarya</taxon>
        <taxon>Ascomycota</taxon>
        <taxon>Pezizomycotina</taxon>
        <taxon>Eurotiomycetes</taxon>
        <taxon>Eurotiomycetidae</taxon>
        <taxon>Eurotiales</taxon>
        <taxon>Aspergillaceae</taxon>
        <taxon>Aspergillus</taxon>
        <taxon>Aspergillus subgen. Circumdati</taxon>
    </lineage>
</organism>
<evidence type="ECO:0000313" key="2">
    <source>
        <dbReference type="Proteomes" id="UP000325945"/>
    </source>
</evidence>
<accession>A0A5N6X7C7</accession>
<name>A0A5N6X7C7_9EURO</name>
<dbReference type="Proteomes" id="UP000325945">
    <property type="component" value="Unassembled WGS sequence"/>
</dbReference>
<evidence type="ECO:0000313" key="1">
    <source>
        <dbReference type="EMBL" id="KAE8329141.1"/>
    </source>
</evidence>